<protein>
    <recommendedName>
        <fullName evidence="5">Gram-positive cocci surface proteins LPxTG domain-containing protein</fullName>
    </recommendedName>
</protein>
<feature type="compositionally biased region" description="Pro residues" evidence="1">
    <location>
        <begin position="132"/>
        <end position="148"/>
    </location>
</feature>
<sequence>MAASLALLLVPAAASAAHAHGSDDPTPYRVTSSGIELPAGATLGDDADVNVRWTRANVTHAASLHTGHAGDSGHRWASAHTVTWAELGVPTGACVTWVQVSGYDEHFGEGGQKPVSVTQPPNDCPRGTPTGSPTPPPSATPAAPPTPHAWPRHHHPGRHPQPTSTTSAPAPSTTASAPAPAHPATGPVRHGSTPEAHRPAPGGDTPASHVEDSAPTSSATAAGTPDDDTTPDATPSPTAYVLADDDATLASTGGDARGPAALAGALVLLGAAATVVARARRGAPR</sequence>
<feature type="chain" id="PRO_5045958905" description="Gram-positive cocci surface proteins LPxTG domain-containing protein" evidence="2">
    <location>
        <begin position="20"/>
        <end position="285"/>
    </location>
</feature>
<organism evidence="3 4">
    <name type="scientific">Cellulomonas alba</name>
    <dbReference type="NCBI Taxonomy" id="3053467"/>
    <lineage>
        <taxon>Bacteria</taxon>
        <taxon>Bacillati</taxon>
        <taxon>Actinomycetota</taxon>
        <taxon>Actinomycetes</taxon>
        <taxon>Micrococcales</taxon>
        <taxon>Cellulomonadaceae</taxon>
        <taxon>Cellulomonas</taxon>
    </lineage>
</organism>
<evidence type="ECO:0000256" key="1">
    <source>
        <dbReference type="SAM" id="MobiDB-lite"/>
    </source>
</evidence>
<dbReference type="EMBL" id="JAUCGQ010000001">
    <property type="protein sequence ID" value="MDM7854604.1"/>
    <property type="molecule type" value="Genomic_DNA"/>
</dbReference>
<evidence type="ECO:0000256" key="2">
    <source>
        <dbReference type="SAM" id="SignalP"/>
    </source>
</evidence>
<evidence type="ECO:0008006" key="5">
    <source>
        <dbReference type="Google" id="ProtNLM"/>
    </source>
</evidence>
<dbReference type="Proteomes" id="UP001529338">
    <property type="component" value="Unassembled WGS sequence"/>
</dbReference>
<feature type="signal peptide" evidence="2">
    <location>
        <begin position="1"/>
        <end position="19"/>
    </location>
</feature>
<comment type="caution">
    <text evidence="3">The sequence shown here is derived from an EMBL/GenBank/DDBJ whole genome shotgun (WGS) entry which is preliminary data.</text>
</comment>
<feature type="compositionally biased region" description="Low complexity" evidence="1">
    <location>
        <begin position="160"/>
        <end position="185"/>
    </location>
</feature>
<evidence type="ECO:0000313" key="4">
    <source>
        <dbReference type="Proteomes" id="UP001529338"/>
    </source>
</evidence>
<feature type="region of interest" description="Disordered" evidence="1">
    <location>
        <begin position="109"/>
        <end position="242"/>
    </location>
</feature>
<evidence type="ECO:0000313" key="3">
    <source>
        <dbReference type="EMBL" id="MDM7854604.1"/>
    </source>
</evidence>
<feature type="compositionally biased region" description="Low complexity" evidence="1">
    <location>
        <begin position="213"/>
        <end position="224"/>
    </location>
</feature>
<accession>A0ABT7SEI9</accession>
<dbReference type="RefSeq" id="WP_289454376.1">
    <property type="nucleotide sequence ID" value="NZ_JAUCGQ010000001.1"/>
</dbReference>
<gene>
    <name evidence="3" type="ORF">QRT04_06655</name>
</gene>
<reference evidence="3 4" key="1">
    <citation type="submission" date="2023-06" db="EMBL/GenBank/DDBJ databases">
        <title>Cellulomonas sp. MW4 Whole genome sequence.</title>
        <authorList>
            <person name="Park S."/>
        </authorList>
    </citation>
    <scope>NUCLEOTIDE SEQUENCE [LARGE SCALE GENOMIC DNA]</scope>
    <source>
        <strain evidence="3 4">MW4</strain>
    </source>
</reference>
<name>A0ABT7SEI9_9CELL</name>
<keyword evidence="4" id="KW-1185">Reference proteome</keyword>
<proteinExistence type="predicted"/>
<keyword evidence="2" id="KW-0732">Signal</keyword>